<accession>A0A8S9ZSQ3</accession>
<dbReference type="GO" id="GO:0005216">
    <property type="term" value="F:monoatomic ion channel activity"/>
    <property type="evidence" value="ECO:0007669"/>
    <property type="project" value="InterPro"/>
</dbReference>
<dbReference type="GO" id="GO:0016020">
    <property type="term" value="C:membrane"/>
    <property type="evidence" value="ECO:0007669"/>
    <property type="project" value="InterPro"/>
</dbReference>
<dbReference type="AlphaFoldDB" id="A0A8S9ZSQ3"/>
<keyword evidence="1" id="KW-0472">Membrane</keyword>
<dbReference type="OrthoDB" id="297496at2759"/>
<keyword evidence="3" id="KW-1185">Reference proteome</keyword>
<dbReference type="InterPro" id="IPR036719">
    <property type="entry name" value="Neuro-gated_channel_TM_sf"/>
</dbReference>
<evidence type="ECO:0000313" key="2">
    <source>
        <dbReference type="EMBL" id="KAF7636548.1"/>
    </source>
</evidence>
<dbReference type="GO" id="GO:0004888">
    <property type="term" value="F:transmembrane signaling receptor activity"/>
    <property type="evidence" value="ECO:0007669"/>
    <property type="project" value="InterPro"/>
</dbReference>
<dbReference type="InterPro" id="IPR038050">
    <property type="entry name" value="Neuro_actylchol_rec"/>
</dbReference>
<organism evidence="2 3">
    <name type="scientific">Meloidogyne graminicola</name>
    <dbReference type="NCBI Taxonomy" id="189291"/>
    <lineage>
        <taxon>Eukaryota</taxon>
        <taxon>Metazoa</taxon>
        <taxon>Ecdysozoa</taxon>
        <taxon>Nematoda</taxon>
        <taxon>Chromadorea</taxon>
        <taxon>Rhabditida</taxon>
        <taxon>Tylenchina</taxon>
        <taxon>Tylenchomorpha</taxon>
        <taxon>Tylenchoidea</taxon>
        <taxon>Meloidogynidae</taxon>
        <taxon>Meloidogyninae</taxon>
        <taxon>Meloidogyne</taxon>
    </lineage>
</organism>
<evidence type="ECO:0000256" key="1">
    <source>
        <dbReference type="SAM" id="Phobius"/>
    </source>
</evidence>
<dbReference type="SUPFAM" id="SSF90112">
    <property type="entry name" value="Neurotransmitter-gated ion-channel transmembrane pore"/>
    <property type="match status" value="1"/>
</dbReference>
<keyword evidence="1" id="KW-1133">Transmembrane helix</keyword>
<dbReference type="PRINTS" id="PR00253">
    <property type="entry name" value="GABAARECEPTR"/>
</dbReference>
<comment type="caution">
    <text evidence="2">The sequence shown here is derived from an EMBL/GenBank/DDBJ whole genome shotgun (WGS) entry which is preliminary data.</text>
</comment>
<dbReference type="Gene3D" id="1.20.58.390">
    <property type="entry name" value="Neurotransmitter-gated ion-channel transmembrane domain"/>
    <property type="match status" value="1"/>
</dbReference>
<sequence>MEWKDHNPGIAFSPKRIYPAGWWDELTVAFVFKRRYGWYILQGYIPTYDFSIRQHYPELTQSIVYKGFINLYNILYYTFRMMFIFLSLLELAVVGFMSRNEGGGIVLGSQLDNRGKRNILSNNVMEIEAWKEMPSPKIGLKQFWVDRHYSSINKSKEEQQNANTIGQGAAPTSIPAYHGHNHLHDSQISSVEKTISDSFSGPPLFNLRLLSSNSHDVRKQNSAIEENEEPGLCFFKRVYRRLCQITPEQVDKYSAILFPTAYFIFNFGYWGYYLSELSSVEDVVIT</sequence>
<feature type="transmembrane region" description="Helical" evidence="1">
    <location>
        <begin position="74"/>
        <end position="97"/>
    </location>
</feature>
<dbReference type="EMBL" id="JABEBT010000028">
    <property type="protein sequence ID" value="KAF7636548.1"/>
    <property type="molecule type" value="Genomic_DNA"/>
</dbReference>
<keyword evidence="1" id="KW-0812">Transmembrane</keyword>
<protein>
    <submittedName>
        <fullName evidence="2">Uncharacterized protein</fullName>
    </submittedName>
</protein>
<reference evidence="2" key="1">
    <citation type="journal article" date="2020" name="Ecol. Evol.">
        <title>Genome structure and content of the rice root-knot nematode (Meloidogyne graminicola).</title>
        <authorList>
            <person name="Phan N.T."/>
            <person name="Danchin E.G.J."/>
            <person name="Klopp C."/>
            <person name="Perfus-Barbeoch L."/>
            <person name="Kozlowski D.K."/>
            <person name="Koutsovoulos G.D."/>
            <person name="Lopez-Roques C."/>
            <person name="Bouchez O."/>
            <person name="Zahm M."/>
            <person name="Besnard G."/>
            <person name="Bellafiore S."/>
        </authorList>
    </citation>
    <scope>NUCLEOTIDE SEQUENCE</scope>
    <source>
        <strain evidence="2">VN-18</strain>
    </source>
</reference>
<proteinExistence type="predicted"/>
<gene>
    <name evidence="2" type="ORF">Mgra_00003937</name>
</gene>
<name>A0A8S9ZSQ3_9BILA</name>
<evidence type="ECO:0000313" key="3">
    <source>
        <dbReference type="Proteomes" id="UP000605970"/>
    </source>
</evidence>
<dbReference type="InterPro" id="IPR006028">
    <property type="entry name" value="GABAA/Glycine_rcpt"/>
</dbReference>
<dbReference type="Proteomes" id="UP000605970">
    <property type="component" value="Unassembled WGS sequence"/>
</dbReference>